<reference evidence="2" key="1">
    <citation type="submission" date="2016-06" db="EMBL/GenBank/DDBJ databases">
        <title>Parallel loss of symbiosis genes in relatives of nitrogen-fixing non-legume Parasponia.</title>
        <authorList>
            <person name="Van Velzen R."/>
            <person name="Holmer R."/>
            <person name="Bu F."/>
            <person name="Rutten L."/>
            <person name="Van Zeijl A."/>
            <person name="Liu W."/>
            <person name="Santuari L."/>
            <person name="Cao Q."/>
            <person name="Sharma T."/>
            <person name="Shen D."/>
            <person name="Roswanjaya Y."/>
            <person name="Wardhani T."/>
            <person name="Kalhor M.S."/>
            <person name="Jansen J."/>
            <person name="Van den Hoogen J."/>
            <person name="Gungor B."/>
            <person name="Hartog M."/>
            <person name="Hontelez J."/>
            <person name="Verver J."/>
            <person name="Yang W.-C."/>
            <person name="Schijlen E."/>
            <person name="Repin R."/>
            <person name="Schilthuizen M."/>
            <person name="Schranz E."/>
            <person name="Heidstra R."/>
            <person name="Miyata K."/>
            <person name="Fedorova E."/>
            <person name="Kohlen W."/>
            <person name="Bisseling T."/>
            <person name="Smit S."/>
            <person name="Geurts R."/>
        </authorList>
    </citation>
    <scope>NUCLEOTIDE SEQUENCE [LARGE SCALE GENOMIC DNA]</scope>
    <source>
        <strain evidence="2">cv. RG33-2</strain>
    </source>
</reference>
<dbReference type="OrthoDB" id="416253at2759"/>
<dbReference type="EMBL" id="JXTC01001447">
    <property type="protein sequence ID" value="PON31321.1"/>
    <property type="molecule type" value="Genomic_DNA"/>
</dbReference>
<proteinExistence type="predicted"/>
<dbReference type="AlphaFoldDB" id="A0A2P5A454"/>
<gene>
    <name evidence="1" type="ORF">TorRG33x02_358060</name>
</gene>
<evidence type="ECO:0000313" key="1">
    <source>
        <dbReference type="EMBL" id="PON31321.1"/>
    </source>
</evidence>
<protein>
    <submittedName>
        <fullName evidence="1">NADP-dependent oxidoreductase domain containing protein</fullName>
    </submittedName>
</protein>
<accession>A0A2P5A454</accession>
<keyword evidence="2" id="KW-1185">Reference proteome</keyword>
<sequence length="79" mass="8760">MLPATIYLNEPEVGEALAEAFRTGLALRERGGFITAKAEYFHLLWPTLMHTEAGKDSLKKPQLDYLDLCLGSLPCSHKA</sequence>
<dbReference type="InterPro" id="IPR036812">
    <property type="entry name" value="NAD(P)_OxRdtase_dom_sf"/>
</dbReference>
<dbReference type="InParanoid" id="A0A2P5A454"/>
<dbReference type="STRING" id="63057.A0A2P5A454"/>
<comment type="caution">
    <text evidence="1">The sequence shown here is derived from an EMBL/GenBank/DDBJ whole genome shotgun (WGS) entry which is preliminary data.</text>
</comment>
<dbReference type="Gene3D" id="3.20.20.100">
    <property type="entry name" value="NADP-dependent oxidoreductase domain"/>
    <property type="match status" value="1"/>
</dbReference>
<name>A0A2P5A454_TREOI</name>
<dbReference type="Proteomes" id="UP000237000">
    <property type="component" value="Unassembled WGS sequence"/>
</dbReference>
<dbReference type="SUPFAM" id="SSF51430">
    <property type="entry name" value="NAD(P)-linked oxidoreductase"/>
    <property type="match status" value="1"/>
</dbReference>
<evidence type="ECO:0000313" key="2">
    <source>
        <dbReference type="Proteomes" id="UP000237000"/>
    </source>
</evidence>
<feature type="non-terminal residue" evidence="1">
    <location>
        <position position="79"/>
    </location>
</feature>
<organism evidence="1 2">
    <name type="scientific">Trema orientale</name>
    <name type="common">Charcoal tree</name>
    <name type="synonym">Celtis orientalis</name>
    <dbReference type="NCBI Taxonomy" id="63057"/>
    <lineage>
        <taxon>Eukaryota</taxon>
        <taxon>Viridiplantae</taxon>
        <taxon>Streptophyta</taxon>
        <taxon>Embryophyta</taxon>
        <taxon>Tracheophyta</taxon>
        <taxon>Spermatophyta</taxon>
        <taxon>Magnoliopsida</taxon>
        <taxon>eudicotyledons</taxon>
        <taxon>Gunneridae</taxon>
        <taxon>Pentapetalae</taxon>
        <taxon>rosids</taxon>
        <taxon>fabids</taxon>
        <taxon>Rosales</taxon>
        <taxon>Cannabaceae</taxon>
        <taxon>Trema</taxon>
    </lineage>
</organism>